<protein>
    <submittedName>
        <fullName evidence="1">SJCHGC09652 protein</fullName>
    </submittedName>
</protein>
<feature type="non-terminal residue" evidence="1">
    <location>
        <position position="65"/>
    </location>
</feature>
<name>Q3MJR8_SCHJA</name>
<accession>Q3MJR8</accession>
<proteinExistence type="evidence at transcript level"/>
<reference evidence="1" key="2">
    <citation type="journal article" date="2006" name="PLoS Pathog.">
        <title>New perspectives on host-parasite interplay by comparative transcriptomic and proteomic analyses of Schistosoma japonicum.</title>
        <authorList>
            <person name="Liu F."/>
            <person name="Lu J."/>
            <person name="Hu W."/>
            <person name="Wang S.Y."/>
            <person name="Cui S.J."/>
            <person name="Chi M."/>
            <person name="Yan Q."/>
            <person name="Wang X.R."/>
            <person name="Song H.D."/>
            <person name="Xu X.N."/>
            <person name="Wang J.J."/>
            <person name="Zhang X.L."/>
            <person name="Zhang X."/>
            <person name="Wang Z.Q."/>
            <person name="Xue C.L."/>
            <person name="Brindley P.J."/>
            <person name="McManus D.P."/>
            <person name="Yang P.Y."/>
            <person name="Feng Z."/>
            <person name="Chen Z."/>
            <person name="Han Z.G."/>
        </authorList>
    </citation>
    <scope>NUCLEOTIDE SEQUENCE</scope>
</reference>
<dbReference type="AlphaFoldDB" id="Q3MJR8"/>
<reference evidence="1" key="1">
    <citation type="submission" date="2005-01" db="EMBL/GenBank/DDBJ databases">
        <authorList>
            <person name="Han Z."/>
        </authorList>
    </citation>
    <scope>NUCLEOTIDE SEQUENCE</scope>
</reference>
<sequence>MKKNFGKPQTFLQKGKKGKFLFLKGRGKNGFPPKKGFFFFKNFWGLFGEKKTFFFPGGEKKNNSF</sequence>
<dbReference type="EMBL" id="AY915742">
    <property type="protein sequence ID" value="ABA40897.1"/>
    <property type="molecule type" value="mRNA"/>
</dbReference>
<evidence type="ECO:0000313" key="1">
    <source>
        <dbReference type="EMBL" id="ABA40897.1"/>
    </source>
</evidence>
<organism evidence="1">
    <name type="scientific">Schistosoma japonicum</name>
    <name type="common">Blood fluke</name>
    <dbReference type="NCBI Taxonomy" id="6182"/>
    <lineage>
        <taxon>Eukaryota</taxon>
        <taxon>Metazoa</taxon>
        <taxon>Spiralia</taxon>
        <taxon>Lophotrochozoa</taxon>
        <taxon>Platyhelminthes</taxon>
        <taxon>Trematoda</taxon>
        <taxon>Digenea</taxon>
        <taxon>Strigeidida</taxon>
        <taxon>Schistosomatoidea</taxon>
        <taxon>Schistosomatidae</taxon>
        <taxon>Schistosoma</taxon>
    </lineage>
</organism>